<gene>
    <name evidence="1" type="ORF">NLJ89_g7869</name>
</gene>
<keyword evidence="2" id="KW-1185">Reference proteome</keyword>
<comment type="caution">
    <text evidence="1">The sequence shown here is derived from an EMBL/GenBank/DDBJ whole genome shotgun (WGS) entry which is preliminary data.</text>
</comment>
<dbReference type="Proteomes" id="UP001148786">
    <property type="component" value="Unassembled WGS sequence"/>
</dbReference>
<sequence>MLAEQPTGNVHIMEYGAAIDPTIDKKPEHWTVERDPPPDIAVITFSNESMGFYSYDPPKGFSPKEILQFRGASDCLTLERITELVRERNEKGTLELRGDDRFK</sequence>
<protein>
    <submittedName>
        <fullName evidence="1">Uncharacterized protein</fullName>
    </submittedName>
</protein>
<dbReference type="EMBL" id="JANKHO010000992">
    <property type="protein sequence ID" value="KAJ3504568.1"/>
    <property type="molecule type" value="Genomic_DNA"/>
</dbReference>
<name>A0A9W8MRC0_9AGAR</name>
<dbReference type="AlphaFoldDB" id="A0A9W8MRC0"/>
<dbReference type="OrthoDB" id="2986439at2759"/>
<accession>A0A9W8MRC0</accession>
<reference evidence="1" key="1">
    <citation type="submission" date="2022-07" db="EMBL/GenBank/DDBJ databases">
        <title>Genome Sequence of Agrocybe chaxingu.</title>
        <authorList>
            <person name="Buettner E."/>
        </authorList>
    </citation>
    <scope>NUCLEOTIDE SEQUENCE</scope>
    <source>
        <strain evidence="1">MP-N11</strain>
    </source>
</reference>
<proteinExistence type="predicted"/>
<organism evidence="1 2">
    <name type="scientific">Agrocybe chaxingu</name>
    <dbReference type="NCBI Taxonomy" id="84603"/>
    <lineage>
        <taxon>Eukaryota</taxon>
        <taxon>Fungi</taxon>
        <taxon>Dikarya</taxon>
        <taxon>Basidiomycota</taxon>
        <taxon>Agaricomycotina</taxon>
        <taxon>Agaricomycetes</taxon>
        <taxon>Agaricomycetidae</taxon>
        <taxon>Agaricales</taxon>
        <taxon>Agaricineae</taxon>
        <taxon>Strophariaceae</taxon>
        <taxon>Agrocybe</taxon>
    </lineage>
</organism>
<evidence type="ECO:0000313" key="2">
    <source>
        <dbReference type="Proteomes" id="UP001148786"/>
    </source>
</evidence>
<evidence type="ECO:0000313" key="1">
    <source>
        <dbReference type="EMBL" id="KAJ3504568.1"/>
    </source>
</evidence>